<evidence type="ECO:0000256" key="4">
    <source>
        <dbReference type="ARBA" id="ARBA00022475"/>
    </source>
</evidence>
<keyword evidence="11" id="KW-1185">Reference proteome</keyword>
<evidence type="ECO:0000256" key="7">
    <source>
        <dbReference type="ARBA" id="ARBA00023136"/>
    </source>
</evidence>
<evidence type="ECO:0000313" key="11">
    <source>
        <dbReference type="Proteomes" id="UP001223712"/>
    </source>
</evidence>
<dbReference type="PANTHER" id="PTHR23502:SF132">
    <property type="entry name" value="POLYAMINE TRANSPORTER 2-RELATED"/>
    <property type="match status" value="1"/>
</dbReference>
<feature type="transmembrane region" description="Helical" evidence="8">
    <location>
        <begin position="305"/>
        <end position="324"/>
    </location>
</feature>
<proteinExistence type="inferred from homology"/>
<keyword evidence="4" id="KW-1003">Cell membrane</keyword>
<feature type="transmembrane region" description="Helical" evidence="8">
    <location>
        <begin position="236"/>
        <end position="261"/>
    </location>
</feature>
<accession>A0ABT8CLS5</accession>
<reference evidence="11" key="1">
    <citation type="journal article" date="2019" name="Int. J. Syst. Evol. Microbiol.">
        <title>The Global Catalogue of Microorganisms (GCM) 10K type strain sequencing project: providing services to taxonomists for standard genome sequencing and annotation.</title>
        <authorList>
            <consortium name="The Broad Institute Genomics Platform"/>
            <consortium name="The Broad Institute Genome Sequencing Center for Infectious Disease"/>
            <person name="Wu L."/>
            <person name="Ma J."/>
        </authorList>
    </citation>
    <scope>NUCLEOTIDE SEQUENCE [LARGE SCALE GENOMIC DNA]</scope>
    <source>
        <strain evidence="11">CECT 7226</strain>
    </source>
</reference>
<feature type="transmembrane region" description="Helical" evidence="8">
    <location>
        <begin position="336"/>
        <end position="359"/>
    </location>
</feature>
<gene>
    <name evidence="10" type="ORF">QWY96_20315</name>
</gene>
<dbReference type="InterPro" id="IPR011701">
    <property type="entry name" value="MFS"/>
</dbReference>
<keyword evidence="7 8" id="KW-0472">Membrane</keyword>
<feature type="transmembrane region" description="Helical" evidence="8">
    <location>
        <begin position="213"/>
        <end position="230"/>
    </location>
</feature>
<dbReference type="Gene3D" id="1.20.1720.10">
    <property type="entry name" value="Multidrug resistance protein D"/>
    <property type="match status" value="1"/>
</dbReference>
<comment type="similarity">
    <text evidence="2 8">Belongs to the major facilitator superfamily. Bcr/CmlA family.</text>
</comment>
<evidence type="ECO:0000256" key="2">
    <source>
        <dbReference type="ARBA" id="ARBA00006236"/>
    </source>
</evidence>
<feature type="transmembrane region" description="Helical" evidence="8">
    <location>
        <begin position="132"/>
        <end position="153"/>
    </location>
</feature>
<comment type="caution">
    <text evidence="10">The sequence shown here is derived from an EMBL/GenBank/DDBJ whole genome shotgun (WGS) entry which is preliminary data.</text>
</comment>
<feature type="transmembrane region" description="Helical" evidence="8">
    <location>
        <begin position="159"/>
        <end position="183"/>
    </location>
</feature>
<dbReference type="PROSITE" id="PS50850">
    <property type="entry name" value="MFS"/>
    <property type="match status" value="1"/>
</dbReference>
<dbReference type="EMBL" id="JAUFQY010000002">
    <property type="protein sequence ID" value="MDN3702668.1"/>
    <property type="molecule type" value="Genomic_DNA"/>
</dbReference>
<dbReference type="NCBIfam" id="TIGR00710">
    <property type="entry name" value="efflux_Bcr_CflA"/>
    <property type="match status" value="1"/>
</dbReference>
<evidence type="ECO:0000256" key="1">
    <source>
        <dbReference type="ARBA" id="ARBA00004651"/>
    </source>
</evidence>
<dbReference type="CDD" id="cd17320">
    <property type="entry name" value="MFS_MdfA_MDR_like"/>
    <property type="match status" value="1"/>
</dbReference>
<feature type="transmembrane region" description="Helical" evidence="8">
    <location>
        <begin position="75"/>
        <end position="94"/>
    </location>
</feature>
<dbReference type="Proteomes" id="UP001223712">
    <property type="component" value="Unassembled WGS sequence"/>
</dbReference>
<sequence>MKNKVSFILALLICFLSLGGLISTDIFLPALKSMGEFYDATPQDMQSSIAIFLLGISIAQLIYGPITDSLGRKKVLLFGLLVWFLSTVGVYLSQDFRSLMILRLLQGIGACAGITISRAIISDLLDKESAGLFYLTIFPFVGMSPAIAPMIGGVLSDNFGWKSCFLFLTIFIFVTIILSLFVLKETLPKEKRIPFNFKSLSLNTVKVLKFGPFLYYSAIPCFAYAIYFAYIVESPFILTSLGLGGELVGYSYFTLSLTYVLGNITAKKLAKKQGVNATIDLGYKIFFIGGLLFGLQTYISPFPVFTSILTISILTFGNGFLLPLGTASAIGSVPDLSGIASGIMGCMQIGSAAASSYFIGILSNHDNLKTGVIIAISSFIGITIYTLGKKEEKKFSSAINKGVQNE</sequence>
<evidence type="ECO:0000256" key="5">
    <source>
        <dbReference type="ARBA" id="ARBA00022692"/>
    </source>
</evidence>
<feature type="transmembrane region" description="Helical" evidence="8">
    <location>
        <begin position="281"/>
        <end position="299"/>
    </location>
</feature>
<evidence type="ECO:0000313" key="10">
    <source>
        <dbReference type="EMBL" id="MDN3702668.1"/>
    </source>
</evidence>
<evidence type="ECO:0000256" key="6">
    <source>
        <dbReference type="ARBA" id="ARBA00022989"/>
    </source>
</evidence>
<dbReference type="PANTHER" id="PTHR23502">
    <property type="entry name" value="MAJOR FACILITATOR SUPERFAMILY"/>
    <property type="match status" value="1"/>
</dbReference>
<dbReference type="SUPFAM" id="SSF103473">
    <property type="entry name" value="MFS general substrate transporter"/>
    <property type="match status" value="1"/>
</dbReference>
<comment type="subcellular location">
    <subcellularLocation>
        <location evidence="8">Cell inner membrane</location>
        <topology evidence="8">Multi-pass membrane protein</topology>
    </subcellularLocation>
    <subcellularLocation>
        <location evidence="1">Cell membrane</location>
        <topology evidence="1">Multi-pass membrane protein</topology>
    </subcellularLocation>
</comment>
<evidence type="ECO:0000259" key="9">
    <source>
        <dbReference type="PROSITE" id="PS50850"/>
    </source>
</evidence>
<evidence type="ECO:0000256" key="3">
    <source>
        <dbReference type="ARBA" id="ARBA00022448"/>
    </source>
</evidence>
<dbReference type="InterPro" id="IPR004812">
    <property type="entry name" value="Efflux_drug-R_Bcr/CmlA"/>
</dbReference>
<feature type="domain" description="Major facilitator superfamily (MFS) profile" evidence="9">
    <location>
        <begin position="9"/>
        <end position="393"/>
    </location>
</feature>
<feature type="transmembrane region" description="Helical" evidence="8">
    <location>
        <begin position="47"/>
        <end position="63"/>
    </location>
</feature>
<organism evidence="10 11">
    <name type="scientific">Vibrio artabrorum</name>
    <dbReference type="NCBI Taxonomy" id="446374"/>
    <lineage>
        <taxon>Bacteria</taxon>
        <taxon>Pseudomonadati</taxon>
        <taxon>Pseudomonadota</taxon>
        <taxon>Gammaproteobacteria</taxon>
        <taxon>Vibrionales</taxon>
        <taxon>Vibrionaceae</taxon>
        <taxon>Vibrio</taxon>
    </lineage>
</organism>
<keyword evidence="8" id="KW-0997">Cell inner membrane</keyword>
<keyword evidence="5 8" id="KW-0812">Transmembrane</keyword>
<feature type="transmembrane region" description="Helical" evidence="8">
    <location>
        <begin position="100"/>
        <end position="120"/>
    </location>
</feature>
<comment type="caution">
    <text evidence="8">Lacks conserved residue(s) required for the propagation of feature annotation.</text>
</comment>
<dbReference type="Pfam" id="PF07690">
    <property type="entry name" value="MFS_1"/>
    <property type="match status" value="1"/>
</dbReference>
<evidence type="ECO:0000256" key="8">
    <source>
        <dbReference type="RuleBase" id="RU365088"/>
    </source>
</evidence>
<protein>
    <recommendedName>
        <fullName evidence="8">Bcr/CflA family efflux transporter</fullName>
    </recommendedName>
</protein>
<dbReference type="InterPro" id="IPR036259">
    <property type="entry name" value="MFS_trans_sf"/>
</dbReference>
<keyword evidence="6 8" id="KW-1133">Transmembrane helix</keyword>
<dbReference type="RefSeq" id="WP_261840384.1">
    <property type="nucleotide sequence ID" value="NZ_AP025459.1"/>
</dbReference>
<dbReference type="InterPro" id="IPR020846">
    <property type="entry name" value="MFS_dom"/>
</dbReference>
<name>A0ABT8CLS5_9VIBR</name>
<keyword evidence="3 8" id="KW-0813">Transport</keyword>
<feature type="transmembrane region" description="Helical" evidence="8">
    <location>
        <begin position="371"/>
        <end position="388"/>
    </location>
</feature>